<protein>
    <submittedName>
        <fullName evidence="2">DUF1801 domain-containing protein</fullName>
    </submittedName>
</protein>
<comment type="caution">
    <text evidence="2">The sequence shown here is derived from an EMBL/GenBank/DDBJ whole genome shotgun (WGS) entry which is preliminary data.</text>
</comment>
<gene>
    <name evidence="2" type="ORF">QVH07_03705</name>
</gene>
<accession>A0ABT7YAK3</accession>
<keyword evidence="3" id="KW-1185">Reference proteome</keyword>
<name>A0ABT7YAK3_9BACT</name>
<dbReference type="Gene3D" id="3.90.1150.200">
    <property type="match status" value="1"/>
</dbReference>
<reference evidence="2" key="1">
    <citation type="submission" date="2023-06" db="EMBL/GenBank/DDBJ databases">
        <title>Robiginitalea aurantiacus sp. nov. and Algoriphagus sediminis sp. nov., isolated from coastal sediment.</title>
        <authorList>
            <person name="Zhou Z.Y."/>
            <person name="An J."/>
            <person name="Jia Y.W."/>
            <person name="Du Z.J."/>
        </authorList>
    </citation>
    <scope>NUCLEOTIDE SEQUENCE</scope>
    <source>
        <strain evidence="2">C2-7</strain>
    </source>
</reference>
<dbReference type="Proteomes" id="UP001171916">
    <property type="component" value="Unassembled WGS sequence"/>
</dbReference>
<dbReference type="Pfam" id="PF08818">
    <property type="entry name" value="DUF1801"/>
    <property type="match status" value="1"/>
</dbReference>
<feature type="domain" description="YdhG-like" evidence="1">
    <location>
        <begin position="25"/>
        <end position="129"/>
    </location>
</feature>
<organism evidence="2 3">
    <name type="scientific">Algoriphagus sediminis</name>
    <dbReference type="NCBI Taxonomy" id="3057113"/>
    <lineage>
        <taxon>Bacteria</taxon>
        <taxon>Pseudomonadati</taxon>
        <taxon>Bacteroidota</taxon>
        <taxon>Cytophagia</taxon>
        <taxon>Cytophagales</taxon>
        <taxon>Cyclobacteriaceae</taxon>
        <taxon>Algoriphagus</taxon>
    </lineage>
</organism>
<evidence type="ECO:0000259" key="1">
    <source>
        <dbReference type="Pfam" id="PF08818"/>
    </source>
</evidence>
<evidence type="ECO:0000313" key="2">
    <source>
        <dbReference type="EMBL" id="MDN3203234.1"/>
    </source>
</evidence>
<dbReference type="InterPro" id="IPR014922">
    <property type="entry name" value="YdhG-like"/>
</dbReference>
<proteinExistence type="predicted"/>
<dbReference type="EMBL" id="JAUEPH010000002">
    <property type="protein sequence ID" value="MDN3203234.1"/>
    <property type="molecule type" value="Genomic_DNA"/>
</dbReference>
<dbReference type="SUPFAM" id="SSF159888">
    <property type="entry name" value="YdhG-like"/>
    <property type="match status" value="1"/>
</dbReference>
<dbReference type="RefSeq" id="WP_289998798.1">
    <property type="nucleotide sequence ID" value="NZ_JAUEPH010000002.1"/>
</dbReference>
<evidence type="ECO:0000313" key="3">
    <source>
        <dbReference type="Proteomes" id="UP001171916"/>
    </source>
</evidence>
<sequence length="135" mass="15458">MSELKTKATNASVEDFLNAIEHPTRKADGLKLLEIFKEETGMDAVLWGPSIIGFGSYDYKYPNGKTMTWFPVGYSPRKASISLYLMRSHEEMKDELDNFGKHKRGKGCIYVNKLVDIDESVLRKMIRETYQKLVG</sequence>